<proteinExistence type="inferred from homology"/>
<dbReference type="OrthoDB" id="9787779at2"/>
<name>H8YXA6_9GAMM</name>
<evidence type="ECO:0000256" key="3">
    <source>
        <dbReference type="ARBA" id="ARBA00022630"/>
    </source>
</evidence>
<keyword evidence="9" id="KW-1185">Reference proteome</keyword>
<dbReference type="GO" id="GO:0050660">
    <property type="term" value="F:flavin adenine dinucleotide binding"/>
    <property type="evidence" value="ECO:0007669"/>
    <property type="project" value="InterPro"/>
</dbReference>
<dbReference type="GO" id="GO:0016614">
    <property type="term" value="F:oxidoreductase activity, acting on CH-OH group of donors"/>
    <property type="evidence" value="ECO:0007669"/>
    <property type="project" value="InterPro"/>
</dbReference>
<dbReference type="STRING" id="631362.Thi970DRAFT_00734"/>
<evidence type="ECO:0000313" key="9">
    <source>
        <dbReference type="Proteomes" id="UP000002964"/>
    </source>
</evidence>
<dbReference type="InterPro" id="IPR007867">
    <property type="entry name" value="GMC_OxRtase_C"/>
</dbReference>
<comment type="cofactor">
    <cofactor evidence="1">
        <name>FAD</name>
        <dbReference type="ChEBI" id="CHEBI:57692"/>
    </cofactor>
</comment>
<dbReference type="SUPFAM" id="SSF51905">
    <property type="entry name" value="FAD/NAD(P)-binding domain"/>
    <property type="match status" value="1"/>
</dbReference>
<dbReference type="eggNOG" id="COG2303">
    <property type="taxonomic scope" value="Bacteria"/>
</dbReference>
<evidence type="ECO:0000259" key="7">
    <source>
        <dbReference type="Pfam" id="PF05199"/>
    </source>
</evidence>
<sequence length="557" mass="61116">MYLNGFSSHPTALWSVQKVANEQVYDFIVVGTGAGGGIVAYRLAKAGFRVLSVEQGPRLPENYFSAIDPPGTRKDWGIRPEMSFPTDSREAIFRNALFAQPQARATSRAAERSFLSYQVNAVGGLQNLWNGVSVRFAPQDFGGWPISYSDLAPHYSDTEKLVTVCGTREGIGDLPDGEYIPPKPLRPADELVINAIHGMGRPHTYVIPNRKAIETRADRPNACVSTGICTSGCMPNAMYKFSTRLLPEIESLPNYELRPNCKAIRLALKQGSSEIESLTCLDTQSGEQLQLKARHFILAGGALETPRLLLNSACEQAPEGLANRSGTLGRYLQDNAKVAFSTALLKLWGKPAAPDVGYGDLLILVSRGQLPDGSEFSFCGHAIQTVLDTPYYLEGLRKFPRAVRPWLARKLFNSYLTLAVFAPGDPDPDNRITRSAETDAHGIPQVDIQYRYSERTLQMLDEMDRFVRKALRRCSGTLLQGGRDRPGTGIHYAGSTRMSSGAEDGVVDRNLRTHDHPNLYIADGGVVPTLPDKHVTLTIMSLASRLADHLLKQDSAA</sequence>
<evidence type="ECO:0000256" key="4">
    <source>
        <dbReference type="ARBA" id="ARBA00022827"/>
    </source>
</evidence>
<dbReference type="InterPro" id="IPR051473">
    <property type="entry name" value="P2Ox-like"/>
</dbReference>
<dbReference type="InterPro" id="IPR036188">
    <property type="entry name" value="FAD/NAD-bd_sf"/>
</dbReference>
<evidence type="ECO:0000256" key="5">
    <source>
        <dbReference type="ARBA" id="ARBA00023002"/>
    </source>
</evidence>
<dbReference type="SUPFAM" id="SSF54373">
    <property type="entry name" value="FAD-linked reductases, C-terminal domain"/>
    <property type="match status" value="1"/>
</dbReference>
<dbReference type="EMBL" id="JH603168">
    <property type="protein sequence ID" value="EIC23082.1"/>
    <property type="molecule type" value="Genomic_DNA"/>
</dbReference>
<evidence type="ECO:0000313" key="8">
    <source>
        <dbReference type="EMBL" id="EIC23082.1"/>
    </source>
</evidence>
<dbReference type="Pfam" id="PF00732">
    <property type="entry name" value="GMC_oxred_N"/>
    <property type="match status" value="1"/>
</dbReference>
<evidence type="ECO:0000256" key="2">
    <source>
        <dbReference type="ARBA" id="ARBA00010790"/>
    </source>
</evidence>
<protein>
    <submittedName>
        <fullName evidence="8">Choline dehydrogenase-like flavoprotein</fullName>
    </submittedName>
</protein>
<keyword evidence="3" id="KW-0285">Flavoprotein</keyword>
<evidence type="ECO:0000259" key="6">
    <source>
        <dbReference type="Pfam" id="PF00732"/>
    </source>
</evidence>
<organism evidence="8 9">
    <name type="scientific">Thiorhodovibrio frisius</name>
    <dbReference type="NCBI Taxonomy" id="631362"/>
    <lineage>
        <taxon>Bacteria</taxon>
        <taxon>Pseudomonadati</taxon>
        <taxon>Pseudomonadota</taxon>
        <taxon>Gammaproteobacteria</taxon>
        <taxon>Chromatiales</taxon>
        <taxon>Chromatiaceae</taxon>
        <taxon>Thiorhodovibrio</taxon>
    </lineage>
</organism>
<dbReference type="Pfam" id="PF05199">
    <property type="entry name" value="GMC_oxred_C"/>
    <property type="match status" value="1"/>
</dbReference>
<keyword evidence="4" id="KW-0274">FAD</keyword>
<dbReference type="Proteomes" id="UP000002964">
    <property type="component" value="Unassembled WGS sequence"/>
</dbReference>
<reference evidence="8 9" key="2">
    <citation type="submission" date="2011-11" db="EMBL/GenBank/DDBJ databases">
        <authorList>
            <consortium name="US DOE Joint Genome Institute"/>
            <person name="Lucas S."/>
            <person name="Han J."/>
            <person name="Lapidus A."/>
            <person name="Cheng J.-F."/>
            <person name="Goodwin L."/>
            <person name="Pitluck S."/>
            <person name="Peters L."/>
            <person name="Ovchinnikova G."/>
            <person name="Zhang X."/>
            <person name="Detter J.C."/>
            <person name="Han C."/>
            <person name="Tapia R."/>
            <person name="Land M."/>
            <person name="Hauser L."/>
            <person name="Kyrpides N."/>
            <person name="Ivanova N."/>
            <person name="Pagani I."/>
            <person name="Vogl K."/>
            <person name="Liu Z."/>
            <person name="Overmann J."/>
            <person name="Frigaard N.-U."/>
            <person name="Bryant D."/>
            <person name="Woyke T."/>
        </authorList>
    </citation>
    <scope>NUCLEOTIDE SEQUENCE [LARGE SCALE GENOMIC DNA]</scope>
    <source>
        <strain evidence="8 9">970</strain>
    </source>
</reference>
<dbReference type="HOGENOM" id="CLU_008878_4_0_6"/>
<feature type="domain" description="Glucose-methanol-choline oxidoreductase N-terminal" evidence="6">
    <location>
        <begin position="217"/>
        <end position="334"/>
    </location>
</feature>
<dbReference type="AlphaFoldDB" id="H8YXA6"/>
<evidence type="ECO:0000256" key="1">
    <source>
        <dbReference type="ARBA" id="ARBA00001974"/>
    </source>
</evidence>
<feature type="domain" description="Glucose-methanol-choline oxidoreductase C-terminal" evidence="7">
    <location>
        <begin position="426"/>
        <end position="543"/>
    </location>
</feature>
<dbReference type="Gene3D" id="3.50.50.60">
    <property type="entry name" value="FAD/NAD(P)-binding domain"/>
    <property type="match status" value="2"/>
</dbReference>
<reference evidence="9" key="1">
    <citation type="submission" date="2011-06" db="EMBL/GenBank/DDBJ databases">
        <authorList>
            <consortium name="US DOE Joint Genome Institute (JGI-PGF)"/>
            <person name="Lucas S."/>
            <person name="Han J."/>
            <person name="Lapidus A."/>
            <person name="Cheng J.-F."/>
            <person name="Goodwin L."/>
            <person name="Pitluck S."/>
            <person name="Peters L."/>
            <person name="Land M.L."/>
            <person name="Hauser L."/>
            <person name="Vogl K."/>
            <person name="Liu Z."/>
            <person name="Overmann J."/>
            <person name="Frigaard N.-U."/>
            <person name="Bryant D.A."/>
            <person name="Woyke T.J."/>
        </authorList>
    </citation>
    <scope>NUCLEOTIDE SEQUENCE [LARGE SCALE GENOMIC DNA]</scope>
    <source>
        <strain evidence="9">970</strain>
    </source>
</reference>
<dbReference type="Pfam" id="PF13450">
    <property type="entry name" value="NAD_binding_8"/>
    <property type="match status" value="1"/>
</dbReference>
<accession>H8YXA6</accession>
<dbReference type="PANTHER" id="PTHR42784:SF1">
    <property type="entry name" value="PYRANOSE 2-OXIDASE"/>
    <property type="match status" value="1"/>
</dbReference>
<comment type="similarity">
    <text evidence="2">Belongs to the GMC oxidoreductase family.</text>
</comment>
<dbReference type="InterPro" id="IPR000172">
    <property type="entry name" value="GMC_OxRdtase_N"/>
</dbReference>
<gene>
    <name evidence="8" type="ORF">Thi970DRAFT_00734</name>
</gene>
<keyword evidence="5" id="KW-0560">Oxidoreductase</keyword>
<dbReference type="PANTHER" id="PTHR42784">
    <property type="entry name" value="PYRANOSE 2-OXIDASE"/>
    <property type="match status" value="1"/>
</dbReference>